<accession>M4D0Z7</accession>
<keyword evidence="3" id="KW-1185">Reference proteome</keyword>
<feature type="region of interest" description="Disordered" evidence="1">
    <location>
        <begin position="141"/>
        <end position="166"/>
    </location>
</feature>
<name>M4D0Z7_BRACM</name>
<proteinExistence type="predicted"/>
<dbReference type="Gramene" id="Bra010146.1">
    <property type="protein sequence ID" value="Bra010146.1-P"/>
    <property type="gene ID" value="Bra010146"/>
</dbReference>
<evidence type="ECO:0000313" key="2">
    <source>
        <dbReference type="EnsemblPlants" id="Bra010146.1-P"/>
    </source>
</evidence>
<dbReference type="AlphaFoldDB" id="M4D0Z7"/>
<reference evidence="2 3" key="2">
    <citation type="journal article" date="2018" name="Hortic Res">
        <title>Improved Brassica rapa reference genome by single-molecule sequencing and chromosome conformation capture technologies.</title>
        <authorList>
            <person name="Zhang L."/>
            <person name="Cai X."/>
            <person name="Wu J."/>
            <person name="Liu M."/>
            <person name="Grob S."/>
            <person name="Cheng F."/>
            <person name="Liang J."/>
            <person name="Cai C."/>
            <person name="Liu Z."/>
            <person name="Liu B."/>
            <person name="Wang F."/>
            <person name="Li S."/>
            <person name="Liu F."/>
            <person name="Li X."/>
            <person name="Cheng L."/>
            <person name="Yang W."/>
            <person name="Li M.H."/>
            <person name="Grossniklaus U."/>
            <person name="Zheng H."/>
            <person name="Wang X."/>
        </authorList>
    </citation>
    <scope>NUCLEOTIDE SEQUENCE [LARGE SCALE GENOMIC DNA]</scope>
    <source>
        <strain evidence="2 3">cv. Chiifu-401-42</strain>
    </source>
</reference>
<dbReference type="EnsemblPlants" id="Bra010146.1">
    <property type="protein sequence ID" value="Bra010146.1-P"/>
    <property type="gene ID" value="Bra010146"/>
</dbReference>
<dbReference type="InParanoid" id="M4D0Z7"/>
<evidence type="ECO:0000313" key="3">
    <source>
        <dbReference type="Proteomes" id="UP000011750"/>
    </source>
</evidence>
<reference evidence="2" key="3">
    <citation type="submission" date="2023-03" db="UniProtKB">
        <authorList>
            <consortium name="EnsemblPlants"/>
        </authorList>
    </citation>
    <scope>IDENTIFICATION</scope>
    <source>
        <strain evidence="2">cv. Chiifu-401-42</strain>
    </source>
</reference>
<feature type="region of interest" description="Disordered" evidence="1">
    <location>
        <begin position="1"/>
        <end position="27"/>
    </location>
</feature>
<organism evidence="2 3">
    <name type="scientific">Brassica campestris</name>
    <name type="common">Field mustard</name>
    <dbReference type="NCBI Taxonomy" id="3711"/>
    <lineage>
        <taxon>Eukaryota</taxon>
        <taxon>Viridiplantae</taxon>
        <taxon>Streptophyta</taxon>
        <taxon>Embryophyta</taxon>
        <taxon>Tracheophyta</taxon>
        <taxon>Spermatophyta</taxon>
        <taxon>Magnoliopsida</taxon>
        <taxon>eudicotyledons</taxon>
        <taxon>Gunneridae</taxon>
        <taxon>Pentapetalae</taxon>
        <taxon>rosids</taxon>
        <taxon>malvids</taxon>
        <taxon>Brassicales</taxon>
        <taxon>Brassicaceae</taxon>
        <taxon>Brassiceae</taxon>
        <taxon>Brassica</taxon>
    </lineage>
</organism>
<sequence>MSSSQGGKRSSDIEMGEATSPAPILTSSVEAPACVANNLSFREKLARHKAEKEPVRSGTELPSSSALAVALDHGTGVQVLQDIGTLAGKNVSCVLDTSVLPVGSSTAPILVEDKERAAESMPPPPARKEIVLALRAPSAVPVAQPKGRKRNFTKGGDGESLQQGGSSLASGLRGKFMSLIDGSMHSLLLFNAISRRA</sequence>
<dbReference type="HOGENOM" id="CLU_039982_1_0_1"/>
<reference evidence="2 3" key="1">
    <citation type="journal article" date="2011" name="Nat. Genet.">
        <title>The genome of the mesopolyploid crop species Brassica rapa.</title>
        <authorList>
            <consortium name="Brassica rapa Genome Sequencing Project Consortium"/>
            <person name="Wang X."/>
            <person name="Wang H."/>
            <person name="Wang J."/>
            <person name="Sun R."/>
            <person name="Wu J."/>
            <person name="Liu S."/>
            <person name="Bai Y."/>
            <person name="Mun J.H."/>
            <person name="Bancroft I."/>
            <person name="Cheng F."/>
            <person name="Huang S."/>
            <person name="Li X."/>
            <person name="Hua W."/>
            <person name="Wang J."/>
            <person name="Wang X."/>
            <person name="Freeling M."/>
            <person name="Pires J.C."/>
            <person name="Paterson A.H."/>
            <person name="Chalhoub B."/>
            <person name="Wang B."/>
            <person name="Hayward A."/>
            <person name="Sharpe A.G."/>
            <person name="Park B.S."/>
            <person name="Weisshaar B."/>
            <person name="Liu B."/>
            <person name="Li B."/>
            <person name="Liu B."/>
            <person name="Tong C."/>
            <person name="Song C."/>
            <person name="Duran C."/>
            <person name="Peng C."/>
            <person name="Geng C."/>
            <person name="Koh C."/>
            <person name="Lin C."/>
            <person name="Edwards D."/>
            <person name="Mu D."/>
            <person name="Shen D."/>
            <person name="Soumpourou E."/>
            <person name="Li F."/>
            <person name="Fraser F."/>
            <person name="Conant G."/>
            <person name="Lassalle G."/>
            <person name="King G.J."/>
            <person name="Bonnema G."/>
            <person name="Tang H."/>
            <person name="Wang H."/>
            <person name="Belcram H."/>
            <person name="Zhou H."/>
            <person name="Hirakawa H."/>
            <person name="Abe H."/>
            <person name="Guo H."/>
            <person name="Wang H."/>
            <person name="Jin H."/>
            <person name="Parkin I.A."/>
            <person name="Batley J."/>
            <person name="Kim J.S."/>
            <person name="Just J."/>
            <person name="Li J."/>
            <person name="Xu J."/>
            <person name="Deng J."/>
            <person name="Kim J.A."/>
            <person name="Li J."/>
            <person name="Yu J."/>
            <person name="Meng J."/>
            <person name="Wang J."/>
            <person name="Min J."/>
            <person name="Poulain J."/>
            <person name="Wang J."/>
            <person name="Hatakeyama K."/>
            <person name="Wu K."/>
            <person name="Wang L."/>
            <person name="Fang L."/>
            <person name="Trick M."/>
            <person name="Links M.G."/>
            <person name="Zhao M."/>
            <person name="Jin M."/>
            <person name="Ramchiary N."/>
            <person name="Drou N."/>
            <person name="Berkman P.J."/>
            <person name="Cai Q."/>
            <person name="Huang Q."/>
            <person name="Li R."/>
            <person name="Tabata S."/>
            <person name="Cheng S."/>
            <person name="Zhang S."/>
            <person name="Zhang S."/>
            <person name="Huang S."/>
            <person name="Sato S."/>
            <person name="Sun S."/>
            <person name="Kwon S.J."/>
            <person name="Choi S.R."/>
            <person name="Lee T.H."/>
            <person name="Fan W."/>
            <person name="Zhao X."/>
            <person name="Tan X."/>
            <person name="Xu X."/>
            <person name="Wang Y."/>
            <person name="Qiu Y."/>
            <person name="Yin Y."/>
            <person name="Li Y."/>
            <person name="Du Y."/>
            <person name="Liao Y."/>
            <person name="Lim Y."/>
            <person name="Narusaka Y."/>
            <person name="Wang Y."/>
            <person name="Wang Z."/>
            <person name="Li Z."/>
            <person name="Wang Z."/>
            <person name="Xiong Z."/>
            <person name="Zhang Z."/>
        </authorList>
    </citation>
    <scope>NUCLEOTIDE SEQUENCE [LARGE SCALE GENOMIC DNA]</scope>
    <source>
        <strain evidence="2 3">cv. Chiifu-401-42</strain>
    </source>
</reference>
<protein>
    <submittedName>
        <fullName evidence="2">Uncharacterized protein</fullName>
    </submittedName>
</protein>
<dbReference type="Proteomes" id="UP000011750">
    <property type="component" value="Chromosome A06"/>
</dbReference>
<evidence type="ECO:0000256" key="1">
    <source>
        <dbReference type="SAM" id="MobiDB-lite"/>
    </source>
</evidence>